<dbReference type="OrthoDB" id="1417399at2"/>
<evidence type="ECO:0000313" key="2">
    <source>
        <dbReference type="Proteomes" id="UP000467305"/>
    </source>
</evidence>
<gene>
    <name evidence="1" type="ORF">F7018_12915</name>
</gene>
<evidence type="ECO:0008006" key="3">
    <source>
        <dbReference type="Google" id="ProtNLM"/>
    </source>
</evidence>
<accession>A0A7J5ACR4</accession>
<dbReference type="AlphaFoldDB" id="A0A7J5ACR4"/>
<reference evidence="1 2" key="1">
    <citation type="submission" date="2019-09" db="EMBL/GenBank/DDBJ databases">
        <authorList>
            <person name="Cao W.R."/>
        </authorList>
    </citation>
    <scope>NUCLEOTIDE SEQUENCE [LARGE SCALE GENOMIC DNA]</scope>
    <source>
        <strain evidence="2">a4</strain>
    </source>
</reference>
<sequence>MKQILLITSLLITISCISQSKKDSLTTRLDSKSLNKDSPNYLERIVFKVGGGLFIPQGNLNTYFGVAPLIELNANFPIKEEKSIELALQFVIPNQKQNFLYLRTIDTLQVKSKMMINLFINLKKKLYSKHNSTIDISLGIGGSTIRTDARNPSYTGRKDEEKYEMVSSLLISPGINWHHQFNTKTKITFGLNLQYSPYKVEGALREDIGTFGIIPKILFTF</sequence>
<evidence type="ECO:0000313" key="1">
    <source>
        <dbReference type="EMBL" id="KAB1155367.1"/>
    </source>
</evidence>
<dbReference type="Proteomes" id="UP000467305">
    <property type="component" value="Unassembled WGS sequence"/>
</dbReference>
<protein>
    <recommendedName>
        <fullName evidence="3">Outer membrane protein beta-barrel domain-containing protein</fullName>
    </recommendedName>
</protein>
<comment type="caution">
    <text evidence="1">The sequence shown here is derived from an EMBL/GenBank/DDBJ whole genome shotgun (WGS) entry which is preliminary data.</text>
</comment>
<organism evidence="1 2">
    <name type="scientific">Tenacibaculum aiptasiae</name>
    <dbReference type="NCBI Taxonomy" id="426481"/>
    <lineage>
        <taxon>Bacteria</taxon>
        <taxon>Pseudomonadati</taxon>
        <taxon>Bacteroidota</taxon>
        <taxon>Flavobacteriia</taxon>
        <taxon>Flavobacteriales</taxon>
        <taxon>Flavobacteriaceae</taxon>
        <taxon>Tenacibaculum</taxon>
    </lineage>
</organism>
<dbReference type="PROSITE" id="PS51257">
    <property type="entry name" value="PROKAR_LIPOPROTEIN"/>
    <property type="match status" value="1"/>
</dbReference>
<name>A0A7J5ACR4_9FLAO</name>
<dbReference type="RefSeq" id="WP_150900476.1">
    <property type="nucleotide sequence ID" value="NZ_WAAU01000024.1"/>
</dbReference>
<proteinExistence type="predicted"/>
<dbReference type="EMBL" id="WAAU01000024">
    <property type="protein sequence ID" value="KAB1155367.1"/>
    <property type="molecule type" value="Genomic_DNA"/>
</dbReference>
<keyword evidence="2" id="KW-1185">Reference proteome</keyword>